<feature type="domain" description="MacB-like periplasmic core" evidence="9">
    <location>
        <begin position="494"/>
        <end position="653"/>
    </location>
</feature>
<feature type="domain" description="MacB-like periplasmic core" evidence="9">
    <location>
        <begin position="30"/>
        <end position="247"/>
    </location>
</feature>
<reference evidence="10 11" key="1">
    <citation type="journal article" date="2016" name="Genome Announc.">
        <title>First Complete Genome Sequence of a Subdivision 6 Acidobacterium Strain.</title>
        <authorList>
            <person name="Huang S."/>
            <person name="Vieira S."/>
            <person name="Bunk B."/>
            <person name="Riedel T."/>
            <person name="Sproer C."/>
            <person name="Overmann J."/>
        </authorList>
    </citation>
    <scope>NUCLEOTIDE SEQUENCE [LARGE SCALE GENOMIC DNA]</scope>
    <source>
        <strain evidence="11">DSM 100886 HEG_-6_39</strain>
    </source>
</reference>
<reference evidence="11" key="2">
    <citation type="submission" date="2016-04" db="EMBL/GenBank/DDBJ databases">
        <title>First Complete Genome Sequence of a Subdivision 6 Acidobacterium.</title>
        <authorList>
            <person name="Huang S."/>
            <person name="Vieira S."/>
            <person name="Bunk B."/>
            <person name="Riedel T."/>
            <person name="Sproeer C."/>
            <person name="Overmann J."/>
        </authorList>
    </citation>
    <scope>NUCLEOTIDE SEQUENCE [LARGE SCALE GENOMIC DNA]</scope>
    <source>
        <strain evidence="11">DSM 100886 HEG_-6_39</strain>
    </source>
</reference>
<evidence type="ECO:0000256" key="7">
    <source>
        <dbReference type="SAM" id="Phobius"/>
    </source>
</evidence>
<feature type="transmembrane region" description="Helical" evidence="7">
    <location>
        <begin position="696"/>
        <end position="725"/>
    </location>
</feature>
<feature type="transmembrane region" description="Helical" evidence="7">
    <location>
        <begin position="755"/>
        <end position="781"/>
    </location>
</feature>
<keyword evidence="5 7" id="KW-0472">Membrane</keyword>
<keyword evidence="4 7" id="KW-1133">Transmembrane helix</keyword>
<dbReference type="GO" id="GO:0022857">
    <property type="term" value="F:transmembrane transporter activity"/>
    <property type="evidence" value="ECO:0007669"/>
    <property type="project" value="TreeGrafter"/>
</dbReference>
<comment type="similarity">
    <text evidence="6">Belongs to the ABC-4 integral membrane protein family.</text>
</comment>
<dbReference type="GO" id="GO:0016787">
    <property type="term" value="F:hydrolase activity"/>
    <property type="evidence" value="ECO:0007669"/>
    <property type="project" value="UniProtKB-KW"/>
</dbReference>
<feature type="transmembrane region" description="Helical" evidence="7">
    <location>
        <begin position="383"/>
        <end position="404"/>
    </location>
</feature>
<keyword evidence="11" id="KW-1185">Reference proteome</keyword>
<dbReference type="InterPro" id="IPR050250">
    <property type="entry name" value="Macrolide_Exporter_MacB"/>
</dbReference>
<dbReference type="Proteomes" id="UP000076079">
    <property type="component" value="Chromosome"/>
</dbReference>
<keyword evidence="10" id="KW-0067">ATP-binding</keyword>
<dbReference type="OrthoDB" id="5933722at2"/>
<dbReference type="InterPro" id="IPR017800">
    <property type="entry name" value="ADOP"/>
</dbReference>
<dbReference type="Pfam" id="PF12704">
    <property type="entry name" value="MacB_PCD"/>
    <property type="match status" value="2"/>
</dbReference>
<evidence type="ECO:0000256" key="2">
    <source>
        <dbReference type="ARBA" id="ARBA00022475"/>
    </source>
</evidence>
<keyword evidence="10" id="KW-0547">Nucleotide-binding</keyword>
<sequence>MAPGGALLAALIQDLRFTLRLLQRQRGFALVTLVVLGIGTGVMTTVVSVANGLLLRPPPVREPATLVRVFTGRYSGTPLLDLLAYDEAAATLDIAAFRESRVSVRVGNDAARPLLASFVTGNYFDVLGVVATRGRTFLSHEGRTPGTSPVAVLSHRSWQRHFGGHDSAVGRAIVVNGHAFTVVGVMPEAFIGVMGPVAADIWIPVTMHPLLMPGARTFTDRDAFYAQAVARLSAGVSLARAQAEADARFVPWRDDQAKDASEPGGLHLHPLHYLVPELWNRAALFLAILAGLATSLLGITCLNLASLMVASNSARTREFAVRMAIGAGRGRLLWQLSIEAFCLACGGAVLGVGVAVLLTRIIGRWTPPVDVPLVLDVSPDWRVLVAAGIVTTLVTIAFGLLPAWTATRRATAFSLNGNSIRSTGAGRTRTRATLLIAQLSLSMLLLTVAGLLTRSLQHAERMDLGFEPDGVLMAALDLDVNGYEAQRGRQFYADLLDRVRAMPGVRHASLLDVVPLTGANRGSQMLADGVPPPAAGRTDGLVSVGRKSVAGGHFATLRIGMLSGRDFSRADDASAPAVAIVNETLARTFWPGESPIGRRLRFHEPSGAPSPPIEVVGLVRDSRYVSVGEQPRPFMYRPVAQEYRSDAALIVRVDGPPLAFAPQLRAAIRGLDPDLPIVDLRTLTEATSLSLLPIRVAATVVAALAATVLGLAALGFYGVLSFLVGQRTREIGIYMALGADGARVGRMILLEALRWIGWGVAAGLAMAWLVAPLASSLLYGVAPRDPATLAAVTGVLLAVGIASALLPAWRASTLSPADALRRD</sequence>
<dbReference type="EMBL" id="CP015136">
    <property type="protein sequence ID" value="AMY06982.1"/>
    <property type="molecule type" value="Genomic_DNA"/>
</dbReference>
<evidence type="ECO:0000259" key="8">
    <source>
        <dbReference type="Pfam" id="PF02687"/>
    </source>
</evidence>
<dbReference type="PANTHER" id="PTHR30572">
    <property type="entry name" value="MEMBRANE COMPONENT OF TRANSPORTER-RELATED"/>
    <property type="match status" value="1"/>
</dbReference>
<dbReference type="RefSeq" id="WP_110168993.1">
    <property type="nucleotide sequence ID" value="NZ_CP015136.1"/>
</dbReference>
<proteinExistence type="inferred from homology"/>
<organism evidence="10 11">
    <name type="scientific">Luteitalea pratensis</name>
    <dbReference type="NCBI Taxonomy" id="1855912"/>
    <lineage>
        <taxon>Bacteria</taxon>
        <taxon>Pseudomonadati</taxon>
        <taxon>Acidobacteriota</taxon>
        <taxon>Vicinamibacteria</taxon>
        <taxon>Vicinamibacterales</taxon>
        <taxon>Vicinamibacteraceae</taxon>
        <taxon>Luteitalea</taxon>
    </lineage>
</organism>
<evidence type="ECO:0000256" key="4">
    <source>
        <dbReference type="ARBA" id="ARBA00022989"/>
    </source>
</evidence>
<evidence type="ECO:0000256" key="5">
    <source>
        <dbReference type="ARBA" id="ARBA00023136"/>
    </source>
</evidence>
<dbReference type="GO" id="GO:0005886">
    <property type="term" value="C:plasma membrane"/>
    <property type="evidence" value="ECO:0007669"/>
    <property type="project" value="UniProtKB-SubCell"/>
</dbReference>
<feature type="transmembrane region" description="Helical" evidence="7">
    <location>
        <begin position="28"/>
        <end position="54"/>
    </location>
</feature>
<dbReference type="AlphaFoldDB" id="A0A143PEI3"/>
<dbReference type="InterPro" id="IPR003838">
    <property type="entry name" value="ABC3_permease_C"/>
</dbReference>
<evidence type="ECO:0000259" key="9">
    <source>
        <dbReference type="Pfam" id="PF12704"/>
    </source>
</evidence>
<evidence type="ECO:0000256" key="1">
    <source>
        <dbReference type="ARBA" id="ARBA00004651"/>
    </source>
</evidence>
<comment type="subcellular location">
    <subcellularLocation>
        <location evidence="1">Cell membrane</location>
        <topology evidence="1">Multi-pass membrane protein</topology>
    </subcellularLocation>
</comment>
<dbReference type="EC" id="3.6.3.-" evidence="10"/>
<evidence type="ECO:0000256" key="6">
    <source>
        <dbReference type="ARBA" id="ARBA00038076"/>
    </source>
</evidence>
<accession>A0A143PEI3</accession>
<protein>
    <submittedName>
        <fullName evidence="10">Macrolide export ATP-binding/permease protein MacB</fullName>
        <ecNumber evidence="10">3.6.3.-</ecNumber>
    </submittedName>
</protein>
<dbReference type="NCBIfam" id="TIGR03434">
    <property type="entry name" value="ADOP"/>
    <property type="match status" value="1"/>
</dbReference>
<dbReference type="PANTHER" id="PTHR30572:SF4">
    <property type="entry name" value="ABC TRANSPORTER PERMEASE YTRF"/>
    <property type="match status" value="1"/>
</dbReference>
<dbReference type="STRING" id="1855912.LuPra_00146"/>
<evidence type="ECO:0000313" key="11">
    <source>
        <dbReference type="Proteomes" id="UP000076079"/>
    </source>
</evidence>
<feature type="domain" description="ABC3 transporter permease C-terminal" evidence="8">
    <location>
        <begin position="293"/>
        <end position="408"/>
    </location>
</feature>
<dbReference type="KEGG" id="abac:LuPra_00146"/>
<keyword evidence="2" id="KW-1003">Cell membrane</keyword>
<dbReference type="Pfam" id="PF02687">
    <property type="entry name" value="FtsX"/>
    <property type="match status" value="2"/>
</dbReference>
<keyword evidence="3 7" id="KW-0812">Transmembrane</keyword>
<keyword evidence="10" id="KW-0378">Hydrolase</keyword>
<evidence type="ECO:0000256" key="3">
    <source>
        <dbReference type="ARBA" id="ARBA00022692"/>
    </source>
</evidence>
<dbReference type="InterPro" id="IPR025857">
    <property type="entry name" value="MacB_PCD"/>
</dbReference>
<name>A0A143PEI3_LUTPR</name>
<feature type="transmembrane region" description="Helical" evidence="7">
    <location>
        <begin position="332"/>
        <end position="363"/>
    </location>
</feature>
<evidence type="ECO:0000313" key="10">
    <source>
        <dbReference type="EMBL" id="AMY06982.1"/>
    </source>
</evidence>
<gene>
    <name evidence="10" type="primary">macB_4</name>
    <name evidence="10" type="ORF">LuPra_00146</name>
</gene>
<feature type="transmembrane region" description="Helical" evidence="7">
    <location>
        <begin position="432"/>
        <end position="452"/>
    </location>
</feature>
<dbReference type="GO" id="GO:0005524">
    <property type="term" value="F:ATP binding"/>
    <property type="evidence" value="ECO:0007669"/>
    <property type="project" value="UniProtKB-KW"/>
</dbReference>
<feature type="domain" description="ABC3 transporter permease C-terminal" evidence="8">
    <location>
        <begin position="704"/>
        <end position="816"/>
    </location>
</feature>
<feature type="transmembrane region" description="Helical" evidence="7">
    <location>
        <begin position="787"/>
        <end position="806"/>
    </location>
</feature>
<feature type="transmembrane region" description="Helical" evidence="7">
    <location>
        <begin position="284"/>
        <end position="311"/>
    </location>
</feature>